<organism evidence="2 3">
    <name type="scientific">Musa balbisiana</name>
    <name type="common">Banana</name>
    <dbReference type="NCBI Taxonomy" id="52838"/>
    <lineage>
        <taxon>Eukaryota</taxon>
        <taxon>Viridiplantae</taxon>
        <taxon>Streptophyta</taxon>
        <taxon>Embryophyta</taxon>
        <taxon>Tracheophyta</taxon>
        <taxon>Spermatophyta</taxon>
        <taxon>Magnoliopsida</taxon>
        <taxon>Liliopsida</taxon>
        <taxon>Zingiberales</taxon>
        <taxon>Musaceae</taxon>
        <taxon>Musa</taxon>
    </lineage>
</organism>
<feature type="region of interest" description="Disordered" evidence="1">
    <location>
        <begin position="75"/>
        <end position="102"/>
    </location>
</feature>
<evidence type="ECO:0000256" key="1">
    <source>
        <dbReference type="SAM" id="MobiDB-lite"/>
    </source>
</evidence>
<feature type="compositionally biased region" description="Basic and acidic residues" evidence="1">
    <location>
        <begin position="81"/>
        <end position="93"/>
    </location>
</feature>
<evidence type="ECO:0000313" key="2">
    <source>
        <dbReference type="EMBL" id="THU59855.1"/>
    </source>
</evidence>
<evidence type="ECO:0000313" key="3">
    <source>
        <dbReference type="Proteomes" id="UP000317650"/>
    </source>
</evidence>
<gene>
    <name evidence="2" type="ORF">C4D60_Mb07t06420</name>
</gene>
<dbReference type="AlphaFoldDB" id="A0A4S8JDX8"/>
<comment type="caution">
    <text evidence="2">The sequence shown here is derived from an EMBL/GenBank/DDBJ whole genome shotgun (WGS) entry which is preliminary data.</text>
</comment>
<dbReference type="Proteomes" id="UP000317650">
    <property type="component" value="Chromosome 7"/>
</dbReference>
<accession>A0A4S8JDX8</accession>
<protein>
    <submittedName>
        <fullName evidence="2">Uncharacterized protein</fullName>
    </submittedName>
</protein>
<reference evidence="2 3" key="1">
    <citation type="journal article" date="2019" name="Nat. Plants">
        <title>Genome sequencing of Musa balbisiana reveals subgenome evolution and function divergence in polyploid bananas.</title>
        <authorList>
            <person name="Yao X."/>
        </authorList>
    </citation>
    <scope>NUCLEOTIDE SEQUENCE [LARGE SCALE GENOMIC DNA]</scope>
    <source>
        <strain evidence="3">cv. DH-PKW</strain>
        <tissue evidence="2">Leaves</tissue>
    </source>
</reference>
<proteinExistence type="predicted"/>
<keyword evidence="3" id="KW-1185">Reference proteome</keyword>
<name>A0A4S8JDX8_MUSBA</name>
<dbReference type="EMBL" id="PYDT01000005">
    <property type="protein sequence ID" value="THU59855.1"/>
    <property type="molecule type" value="Genomic_DNA"/>
</dbReference>
<sequence length="128" mass="13899">MLSTSFVACDRRSSTVGGGCHFGAPAVDGQRLNECFGCFHLEKAIKRGAGGSQKREGNELLAEVEADEALGTLGTVVKGSQGRDESKEKKITLSEEEEEEEEEEEYRQQLLLCVLLSVVSPHIVDSLL</sequence>